<organism evidence="4">
    <name type="scientific">Darwinula stevensoni</name>
    <dbReference type="NCBI Taxonomy" id="69355"/>
    <lineage>
        <taxon>Eukaryota</taxon>
        <taxon>Metazoa</taxon>
        <taxon>Ecdysozoa</taxon>
        <taxon>Arthropoda</taxon>
        <taxon>Crustacea</taxon>
        <taxon>Oligostraca</taxon>
        <taxon>Ostracoda</taxon>
        <taxon>Podocopa</taxon>
        <taxon>Podocopida</taxon>
        <taxon>Darwinulocopina</taxon>
        <taxon>Darwinuloidea</taxon>
        <taxon>Darwinulidae</taxon>
        <taxon>Darwinula</taxon>
    </lineage>
</organism>
<proteinExistence type="predicted"/>
<dbReference type="InterPro" id="IPR001254">
    <property type="entry name" value="Trypsin_dom"/>
</dbReference>
<dbReference type="PRINTS" id="PR00722">
    <property type="entry name" value="CHYMOTRYPSIN"/>
</dbReference>
<feature type="domain" description="Peptidase S1" evidence="3">
    <location>
        <begin position="72"/>
        <end position="284"/>
    </location>
</feature>
<evidence type="ECO:0000313" key="4">
    <source>
        <dbReference type="EMBL" id="CAD7251579.1"/>
    </source>
</evidence>
<evidence type="ECO:0000313" key="5">
    <source>
        <dbReference type="Proteomes" id="UP000677054"/>
    </source>
</evidence>
<dbReference type="GO" id="GO:0004252">
    <property type="term" value="F:serine-type endopeptidase activity"/>
    <property type="evidence" value="ECO:0007669"/>
    <property type="project" value="InterPro"/>
</dbReference>
<dbReference type="InterPro" id="IPR018114">
    <property type="entry name" value="TRYPSIN_HIS"/>
</dbReference>
<dbReference type="InterPro" id="IPR043504">
    <property type="entry name" value="Peptidase_S1_PA_chymotrypsin"/>
</dbReference>
<reference evidence="4" key="1">
    <citation type="submission" date="2020-11" db="EMBL/GenBank/DDBJ databases">
        <authorList>
            <person name="Tran Van P."/>
        </authorList>
    </citation>
    <scope>NUCLEOTIDE SEQUENCE</scope>
</reference>
<dbReference type="PROSITE" id="PS50240">
    <property type="entry name" value="TRYPSIN_DOM"/>
    <property type="match status" value="1"/>
</dbReference>
<keyword evidence="5" id="KW-1185">Reference proteome</keyword>
<dbReference type="Gene3D" id="2.40.10.10">
    <property type="entry name" value="Trypsin-like serine proteases"/>
    <property type="match status" value="2"/>
</dbReference>
<gene>
    <name evidence="4" type="ORF">DSTB1V02_LOCUS11342</name>
</gene>
<dbReference type="SUPFAM" id="SSF50494">
    <property type="entry name" value="Trypsin-like serine proteases"/>
    <property type="match status" value="1"/>
</dbReference>
<dbReference type="InterPro" id="IPR009003">
    <property type="entry name" value="Peptidase_S1_PA"/>
</dbReference>
<dbReference type="PANTHER" id="PTHR24252:SF7">
    <property type="entry name" value="HYALIN"/>
    <property type="match status" value="1"/>
</dbReference>
<dbReference type="AlphaFoldDB" id="A0A7R9FR27"/>
<protein>
    <recommendedName>
        <fullName evidence="3">Peptidase S1 domain-containing protein</fullName>
    </recommendedName>
</protein>
<keyword evidence="1" id="KW-1015">Disulfide bond</keyword>
<dbReference type="InterPro" id="IPR001314">
    <property type="entry name" value="Peptidase_S1A"/>
</dbReference>
<feature type="region of interest" description="Disordered" evidence="2">
    <location>
        <begin position="291"/>
        <end position="310"/>
    </location>
</feature>
<accession>A0A7R9FR27</accession>
<dbReference type="EMBL" id="LR903164">
    <property type="protein sequence ID" value="CAD7251579.1"/>
    <property type="molecule type" value="Genomic_DNA"/>
</dbReference>
<name>A0A7R9FR27_9CRUS</name>
<dbReference type="EMBL" id="CAJPEV010003647">
    <property type="protein sequence ID" value="CAG0900244.1"/>
    <property type="molecule type" value="Genomic_DNA"/>
</dbReference>
<evidence type="ECO:0000259" key="3">
    <source>
        <dbReference type="PROSITE" id="PS50240"/>
    </source>
</evidence>
<sequence length="310" mass="34335">MATCGKEEALMTSRKVGRTLDAFLYSFFSRSQPELQCTVTCACGVSPSLRTGKPVSPPEGNITAVKESLTRIVGGREVEFEGKYPWMALMRVRGHATCGGALINDRYILTAAHCIRNAKIDNLRILLGEHDLISSSDGISLKVSRVIDHPGYDREDTRDHDIGLLELEEPVDFSMHPSIRPICLPRLGRSLSNARAVIAGWGTTRYDYLTMRLYDSLSTKNVHGIPLKSVSGDSGGPLAVRNSEGYFEHVGIVSWGRSCADPEFPGVYTKTANYVENFIEENTRNAEWCSVPGRNRIPKDEGRSRPRSTR</sequence>
<dbReference type="PANTHER" id="PTHR24252">
    <property type="entry name" value="ACROSIN-RELATED"/>
    <property type="match status" value="1"/>
</dbReference>
<dbReference type="FunFam" id="2.40.10.10:FF:000068">
    <property type="entry name" value="transmembrane protease serine 2"/>
    <property type="match status" value="1"/>
</dbReference>
<dbReference type="GO" id="GO:0006508">
    <property type="term" value="P:proteolysis"/>
    <property type="evidence" value="ECO:0007669"/>
    <property type="project" value="InterPro"/>
</dbReference>
<dbReference type="Pfam" id="PF00089">
    <property type="entry name" value="Trypsin"/>
    <property type="match status" value="1"/>
</dbReference>
<dbReference type="Proteomes" id="UP000677054">
    <property type="component" value="Unassembled WGS sequence"/>
</dbReference>
<evidence type="ECO:0000256" key="2">
    <source>
        <dbReference type="SAM" id="MobiDB-lite"/>
    </source>
</evidence>
<dbReference type="CDD" id="cd00190">
    <property type="entry name" value="Tryp_SPc"/>
    <property type="match status" value="1"/>
</dbReference>
<dbReference type="PROSITE" id="PS00134">
    <property type="entry name" value="TRYPSIN_HIS"/>
    <property type="match status" value="1"/>
</dbReference>
<dbReference type="OrthoDB" id="6380398at2759"/>
<evidence type="ECO:0000256" key="1">
    <source>
        <dbReference type="ARBA" id="ARBA00023157"/>
    </source>
</evidence>
<dbReference type="SMART" id="SM00020">
    <property type="entry name" value="Tryp_SPc"/>
    <property type="match status" value="1"/>
</dbReference>